<reference evidence="1 2" key="1">
    <citation type="submission" date="2015-07" db="EMBL/GenBank/DDBJ databases">
        <title>Acinetobacter yuneri, a novel member of Acinetobacter calcoaceticus-Acinetobacter baumannii complex isolated from clinical specimen.</title>
        <authorList>
            <person name="Yu Y."/>
        </authorList>
    </citation>
    <scope>NUCLEOTIDE SEQUENCE [LARGE SCALE GENOMIC DNA]</scope>
    <source>
        <strain evidence="1 2">A362</strain>
    </source>
</reference>
<dbReference type="EMBL" id="LFZS01000017">
    <property type="protein sequence ID" value="ONN52701.1"/>
    <property type="molecule type" value="Genomic_DNA"/>
</dbReference>
<gene>
    <name evidence="1" type="ORF">AC058_15965</name>
</gene>
<sequence>MKKLLLSIASVIMIGGCTEVPKDMSHVDVFTKDRYLSTAYEFNKLVDDTFKYTYSNIPFLMVTGGWSVSGPKEPISQIVYSCLASNEVQLVTKYKLFMPEVTYIKTPENQVKNCIIKHSNGSINADALNDLKAFTLFQKYSDNPFLRKTVDAAKADGKISVKEYMDIVQNVIKLSKADEQVQLEKTIQEL</sequence>
<dbReference type="Proteomes" id="UP000189376">
    <property type="component" value="Unassembled WGS sequence"/>
</dbReference>
<dbReference type="AlphaFoldDB" id="A0A1V2URW0"/>
<evidence type="ECO:0000313" key="2">
    <source>
        <dbReference type="Proteomes" id="UP000189376"/>
    </source>
</evidence>
<keyword evidence="2" id="KW-1185">Reference proteome</keyword>
<accession>A0A1V2URW0</accession>
<dbReference type="PROSITE" id="PS51257">
    <property type="entry name" value="PROKAR_LIPOPROTEIN"/>
    <property type="match status" value="1"/>
</dbReference>
<protein>
    <submittedName>
        <fullName evidence="1">Uncharacterized protein</fullName>
    </submittedName>
</protein>
<proteinExistence type="predicted"/>
<organism evidence="1 2">
    <name type="scientific">Acinetobacter genomosp. 33YU</name>
    <dbReference type="NCBI Taxonomy" id="1675530"/>
    <lineage>
        <taxon>Bacteria</taxon>
        <taxon>Pseudomonadati</taxon>
        <taxon>Pseudomonadota</taxon>
        <taxon>Gammaproteobacteria</taxon>
        <taxon>Moraxellales</taxon>
        <taxon>Moraxellaceae</taxon>
        <taxon>Acinetobacter</taxon>
    </lineage>
</organism>
<comment type="caution">
    <text evidence="1">The sequence shown here is derived from an EMBL/GenBank/DDBJ whole genome shotgun (WGS) entry which is preliminary data.</text>
</comment>
<evidence type="ECO:0000313" key="1">
    <source>
        <dbReference type="EMBL" id="ONN52701.1"/>
    </source>
</evidence>
<dbReference type="RefSeq" id="WP_038350021.1">
    <property type="nucleotide sequence ID" value="NZ_LFZS01000017.1"/>
</dbReference>
<name>A0A1V2URW0_9GAMM</name>